<dbReference type="InterPro" id="IPR029058">
    <property type="entry name" value="AB_hydrolase_fold"/>
</dbReference>
<dbReference type="EMBL" id="FN554889">
    <property type="protein sequence ID" value="CBG75008.1"/>
    <property type="molecule type" value="Genomic_DNA"/>
</dbReference>
<organism evidence="2 3">
    <name type="scientific">Streptomyces scabiei (strain 87.22)</name>
    <dbReference type="NCBI Taxonomy" id="680198"/>
    <lineage>
        <taxon>Bacteria</taxon>
        <taxon>Bacillati</taxon>
        <taxon>Actinomycetota</taxon>
        <taxon>Actinomycetes</taxon>
        <taxon>Kitasatosporales</taxon>
        <taxon>Streptomycetaceae</taxon>
        <taxon>Streptomyces</taxon>
    </lineage>
</organism>
<reference evidence="2 3" key="1">
    <citation type="journal article" date="2010" name="Mol. Plant Microbe Interact.">
        <title>Streptomyces scabies 87-22 contains a coronafacic acid-like biosynthetic cluster that contributes to plant-microbe interactions.</title>
        <authorList>
            <person name="Bignell D.R."/>
            <person name="Seipke R.F."/>
            <person name="Huguet-Tapia J.C."/>
            <person name="Chambers A.H."/>
            <person name="Parry R.J."/>
            <person name="Loria R."/>
        </authorList>
    </citation>
    <scope>NUCLEOTIDE SEQUENCE [LARGE SCALE GENOMIC DNA]</scope>
    <source>
        <strain evidence="2 3">87.22</strain>
    </source>
</reference>
<dbReference type="InterPro" id="IPR022742">
    <property type="entry name" value="Hydrolase_4"/>
</dbReference>
<dbReference type="Proteomes" id="UP000001444">
    <property type="component" value="Chromosome"/>
</dbReference>
<dbReference type="Pfam" id="PF12146">
    <property type="entry name" value="Hydrolase_4"/>
    <property type="match status" value="1"/>
</dbReference>
<dbReference type="eggNOG" id="COG2267">
    <property type="taxonomic scope" value="Bacteria"/>
</dbReference>
<gene>
    <name evidence="2" type="ordered locus">SCAB_80461</name>
</gene>
<dbReference type="GeneID" id="24306355"/>
<keyword evidence="3" id="KW-1185">Reference proteome</keyword>
<dbReference type="STRING" id="680198.SCAB_80461"/>
<dbReference type="SUPFAM" id="SSF53474">
    <property type="entry name" value="alpha/beta-Hydrolases"/>
    <property type="match status" value="1"/>
</dbReference>
<evidence type="ECO:0000313" key="3">
    <source>
        <dbReference type="Proteomes" id="UP000001444"/>
    </source>
</evidence>
<evidence type="ECO:0000259" key="1">
    <source>
        <dbReference type="Pfam" id="PF12146"/>
    </source>
</evidence>
<evidence type="ECO:0000313" key="2">
    <source>
        <dbReference type="EMBL" id="CBG75008.1"/>
    </source>
</evidence>
<dbReference type="KEGG" id="scb:SCAB_80461"/>
<protein>
    <recommendedName>
        <fullName evidence="1">Serine aminopeptidase S33 domain-containing protein</fullName>
    </recommendedName>
</protein>
<dbReference type="Gene3D" id="3.40.50.1820">
    <property type="entry name" value="alpha/beta hydrolase"/>
    <property type="match status" value="1"/>
</dbReference>
<sequence>MFTFESEDGVQIHVHEWKPETPPRAVVQIAHGMGEHAGRYAPLAAALTAQGYAVYANDHRGHGLSRHAEPGHLGDDGWNRLVGDMVTLSEKVREQHPGLPLVLLGHSLGSFATQQYVLEHAHLLDAVALAGTTAVDVMLAAQAQAQEAAEGGDPLLALNRAFQPGRTPFDWLSRDEPAVDAYLADPLCGFSLDAQGMADIAVASASLARPKGIPADLPLCVLVGDHDPLNAALSLSNLLVERYGEAGLVDVTYLRYPEARHELFHETNRQEIVNDLLTWLNRALTR</sequence>
<feature type="domain" description="Serine aminopeptidase S33" evidence="1">
    <location>
        <begin position="22"/>
        <end position="268"/>
    </location>
</feature>
<proteinExistence type="predicted"/>
<dbReference type="AlphaFoldDB" id="C9ZG44"/>
<dbReference type="PANTHER" id="PTHR11614">
    <property type="entry name" value="PHOSPHOLIPASE-RELATED"/>
    <property type="match status" value="1"/>
</dbReference>
<name>C9ZG44_STRSW</name>
<dbReference type="RefSeq" id="WP_013005452.1">
    <property type="nucleotide sequence ID" value="NC_013929.1"/>
</dbReference>
<accession>C9ZG44</accession>
<dbReference type="InterPro" id="IPR051044">
    <property type="entry name" value="MAG_DAG_Lipase"/>
</dbReference>
<dbReference type="HOGENOM" id="CLU_026209_1_0_11"/>